<dbReference type="Gene3D" id="1.10.150.240">
    <property type="entry name" value="Putative phosphatase, domain 2"/>
    <property type="match status" value="1"/>
</dbReference>
<dbReference type="SFLD" id="SFLDG01129">
    <property type="entry name" value="C1.5:_HAD__Beta-PGM__Phosphata"/>
    <property type="match status" value="1"/>
</dbReference>
<dbReference type="EMBL" id="BDCO01000002">
    <property type="protein sequence ID" value="GAT32178.1"/>
    <property type="molecule type" value="Genomic_DNA"/>
</dbReference>
<dbReference type="GO" id="GO:0005829">
    <property type="term" value="C:cytosol"/>
    <property type="evidence" value="ECO:0007669"/>
    <property type="project" value="TreeGrafter"/>
</dbReference>
<dbReference type="OrthoDB" id="9794086at2"/>
<dbReference type="InterPro" id="IPR050155">
    <property type="entry name" value="HAD-like_hydrolase_sf"/>
</dbReference>
<dbReference type="InParanoid" id="A0A146G5U1"/>
<dbReference type="Gene3D" id="3.40.50.1000">
    <property type="entry name" value="HAD superfamily/HAD-like"/>
    <property type="match status" value="1"/>
</dbReference>
<dbReference type="AlphaFoldDB" id="A0A146G5U1"/>
<dbReference type="InterPro" id="IPR041492">
    <property type="entry name" value="HAD_2"/>
</dbReference>
<dbReference type="GO" id="GO:0006281">
    <property type="term" value="P:DNA repair"/>
    <property type="evidence" value="ECO:0007669"/>
    <property type="project" value="TreeGrafter"/>
</dbReference>
<protein>
    <recommendedName>
        <fullName evidence="4">phosphoglycolate phosphatase</fullName>
        <ecNumber evidence="4">3.1.3.18</ecNumber>
    </recommendedName>
</protein>
<evidence type="ECO:0000313" key="5">
    <source>
        <dbReference type="EMBL" id="GAT32178.1"/>
    </source>
</evidence>
<organism evidence="5 6">
    <name type="scientific">Terrimicrobium sacchariphilum</name>
    <dbReference type="NCBI Taxonomy" id="690879"/>
    <lineage>
        <taxon>Bacteria</taxon>
        <taxon>Pseudomonadati</taxon>
        <taxon>Verrucomicrobiota</taxon>
        <taxon>Terrimicrobiia</taxon>
        <taxon>Terrimicrobiales</taxon>
        <taxon>Terrimicrobiaceae</taxon>
        <taxon>Terrimicrobium</taxon>
    </lineage>
</organism>
<gene>
    <name evidence="5" type="ORF">TSACC_2575</name>
</gene>
<dbReference type="InterPro" id="IPR036412">
    <property type="entry name" value="HAD-like_sf"/>
</dbReference>
<evidence type="ECO:0000256" key="4">
    <source>
        <dbReference type="ARBA" id="ARBA00013078"/>
    </source>
</evidence>
<comment type="pathway">
    <text evidence="2">Organic acid metabolism; glycolate biosynthesis; glycolate from 2-phosphoglycolate: step 1/1.</text>
</comment>
<accession>A0A146G5U1</accession>
<dbReference type="InterPro" id="IPR023198">
    <property type="entry name" value="PGP-like_dom2"/>
</dbReference>
<sequence length="205" mass="23202">MIRNVILDWSGTLANDLGPVLEATNAIFHDFGRAPLTLEEFRHHFRLPFSGFYAELLPEATTEGLEVLYERFFANLQERVELLPGAREFLEFCASTGRRTFLLSTIKKHHFETQAGRLGVYASFEHAYVEIMDKREKIRDILHDHGLNPAETMFVGDMVHDIETARHGGVLDVAVLTGFDPLEKLTPARPSVIVQDLAALQRLLS</sequence>
<dbReference type="PANTHER" id="PTHR43434:SF1">
    <property type="entry name" value="PHOSPHOGLYCOLATE PHOSPHATASE"/>
    <property type="match status" value="1"/>
</dbReference>
<keyword evidence="6" id="KW-1185">Reference proteome</keyword>
<comment type="catalytic activity">
    <reaction evidence="1">
        <text>2-phosphoglycolate + H2O = glycolate + phosphate</text>
        <dbReference type="Rhea" id="RHEA:14369"/>
        <dbReference type="ChEBI" id="CHEBI:15377"/>
        <dbReference type="ChEBI" id="CHEBI:29805"/>
        <dbReference type="ChEBI" id="CHEBI:43474"/>
        <dbReference type="ChEBI" id="CHEBI:58033"/>
        <dbReference type="EC" id="3.1.3.18"/>
    </reaction>
</comment>
<evidence type="ECO:0000256" key="1">
    <source>
        <dbReference type="ARBA" id="ARBA00000830"/>
    </source>
</evidence>
<dbReference type="Pfam" id="PF13419">
    <property type="entry name" value="HAD_2"/>
    <property type="match status" value="1"/>
</dbReference>
<reference evidence="6" key="1">
    <citation type="journal article" date="2017" name="Genome Announc.">
        <title>Draft Genome Sequence of Terrimicrobium sacchariphilum NM-5T, a Facultative Anaerobic Soil Bacterium of the Class Spartobacteria.</title>
        <authorList>
            <person name="Qiu Y.L."/>
            <person name="Tourlousse D.M."/>
            <person name="Matsuura N."/>
            <person name="Ohashi A."/>
            <person name="Sekiguchi Y."/>
        </authorList>
    </citation>
    <scope>NUCLEOTIDE SEQUENCE [LARGE SCALE GENOMIC DNA]</scope>
    <source>
        <strain evidence="6">NM-5</strain>
    </source>
</reference>
<name>A0A146G5U1_TERSA</name>
<dbReference type="InterPro" id="IPR023214">
    <property type="entry name" value="HAD_sf"/>
</dbReference>
<dbReference type="PANTHER" id="PTHR43434">
    <property type="entry name" value="PHOSPHOGLYCOLATE PHOSPHATASE"/>
    <property type="match status" value="1"/>
</dbReference>
<proteinExistence type="inferred from homology"/>
<dbReference type="SFLD" id="SFLDS00003">
    <property type="entry name" value="Haloacid_Dehalogenase"/>
    <property type="match status" value="1"/>
</dbReference>
<evidence type="ECO:0000256" key="3">
    <source>
        <dbReference type="ARBA" id="ARBA00006171"/>
    </source>
</evidence>
<comment type="similarity">
    <text evidence="3">Belongs to the HAD-like hydrolase superfamily. CbbY/CbbZ/Gph/YieH family.</text>
</comment>
<dbReference type="SUPFAM" id="SSF56784">
    <property type="entry name" value="HAD-like"/>
    <property type="match status" value="1"/>
</dbReference>
<dbReference type="GO" id="GO:0008967">
    <property type="term" value="F:phosphoglycolate phosphatase activity"/>
    <property type="evidence" value="ECO:0007669"/>
    <property type="project" value="UniProtKB-EC"/>
</dbReference>
<dbReference type="EC" id="3.1.3.18" evidence="4"/>
<comment type="caution">
    <text evidence="5">The sequence shown here is derived from an EMBL/GenBank/DDBJ whole genome shotgun (WGS) entry which is preliminary data.</text>
</comment>
<dbReference type="RefSeq" id="WP_075078024.1">
    <property type="nucleotide sequence ID" value="NZ_BDCO01000002.1"/>
</dbReference>
<dbReference type="STRING" id="690879.TSACC_2575"/>
<evidence type="ECO:0000256" key="2">
    <source>
        <dbReference type="ARBA" id="ARBA00004818"/>
    </source>
</evidence>
<evidence type="ECO:0000313" key="6">
    <source>
        <dbReference type="Proteomes" id="UP000076023"/>
    </source>
</evidence>
<dbReference type="Proteomes" id="UP000076023">
    <property type="component" value="Unassembled WGS sequence"/>
</dbReference>